<feature type="compositionally biased region" description="Polar residues" evidence="1">
    <location>
        <begin position="37"/>
        <end position="56"/>
    </location>
</feature>
<feature type="compositionally biased region" description="Acidic residues" evidence="1">
    <location>
        <begin position="161"/>
        <end position="172"/>
    </location>
</feature>
<reference evidence="2" key="1">
    <citation type="submission" date="2013-07" db="EMBL/GenBank/DDBJ databases">
        <title>The Genome Sequence of Cryptococcus dejecticola CBS10117.</title>
        <authorList>
            <consortium name="The Broad Institute Genome Sequencing Platform"/>
            <person name="Cuomo C."/>
            <person name="Litvintseva A."/>
            <person name="Chen Y."/>
            <person name="Heitman J."/>
            <person name="Sun S."/>
            <person name="Springer D."/>
            <person name="Dromer F."/>
            <person name="Young S.K."/>
            <person name="Zeng Q."/>
            <person name="Gargeya S."/>
            <person name="Fitzgerald M."/>
            <person name="Abouelleil A."/>
            <person name="Alvarado L."/>
            <person name="Berlin A.M."/>
            <person name="Chapman S.B."/>
            <person name="Dewar J."/>
            <person name="Goldberg J."/>
            <person name="Griggs A."/>
            <person name="Gujja S."/>
            <person name="Hansen M."/>
            <person name="Howarth C."/>
            <person name="Imamovic A."/>
            <person name="Larimer J."/>
            <person name="McCowan C."/>
            <person name="Murphy C."/>
            <person name="Pearson M."/>
            <person name="Priest M."/>
            <person name="Roberts A."/>
            <person name="Saif S."/>
            <person name="Shea T."/>
            <person name="Sykes S."/>
            <person name="Wortman J."/>
            <person name="Nusbaum C."/>
            <person name="Birren B."/>
        </authorList>
    </citation>
    <scope>NUCLEOTIDE SEQUENCE [LARGE SCALE GENOMIC DNA]</scope>
    <source>
        <strain evidence="2">CBS 10117</strain>
    </source>
</reference>
<dbReference type="GeneID" id="28972175"/>
<feature type="compositionally biased region" description="Polar residues" evidence="1">
    <location>
        <begin position="87"/>
        <end position="104"/>
    </location>
</feature>
<feature type="compositionally biased region" description="Polar residues" evidence="1">
    <location>
        <begin position="123"/>
        <end position="136"/>
    </location>
</feature>
<feature type="compositionally biased region" description="Basic and acidic residues" evidence="1">
    <location>
        <begin position="137"/>
        <end position="159"/>
    </location>
</feature>
<protein>
    <submittedName>
        <fullName evidence="2">Uncharacterized protein</fullName>
    </submittedName>
</protein>
<reference evidence="3" key="3">
    <citation type="submission" date="2024-02" db="EMBL/GenBank/DDBJ databases">
        <title>Comparative genomics of Cryptococcus and Kwoniella reveals pathogenesis evolution and contrasting modes of karyotype evolution via chromosome fusion or intercentromeric recombination.</title>
        <authorList>
            <person name="Coelho M.A."/>
            <person name="David-Palma M."/>
            <person name="Shea T."/>
            <person name="Bowers K."/>
            <person name="McGinley-Smith S."/>
            <person name="Mohammad A.W."/>
            <person name="Gnirke A."/>
            <person name="Yurkov A.M."/>
            <person name="Nowrousian M."/>
            <person name="Sun S."/>
            <person name="Cuomo C.A."/>
            <person name="Heitman J."/>
        </authorList>
    </citation>
    <scope>NUCLEOTIDE SEQUENCE</scope>
    <source>
        <strain evidence="3">CBS 10117</strain>
    </source>
</reference>
<keyword evidence="4" id="KW-1185">Reference proteome</keyword>
<evidence type="ECO:0000256" key="1">
    <source>
        <dbReference type="SAM" id="MobiDB-lite"/>
    </source>
</evidence>
<dbReference type="AlphaFoldDB" id="A0A1A5ZTF2"/>
<dbReference type="OrthoDB" id="2564813at2759"/>
<dbReference type="KEGG" id="kdj:28972175"/>
<name>A0A1A5ZTF2_9TREE</name>
<dbReference type="EMBL" id="KI894038">
    <property type="protein sequence ID" value="OBR81094.1"/>
    <property type="molecule type" value="Genomic_DNA"/>
</dbReference>
<gene>
    <name evidence="2" type="ORF">I303_08476</name>
    <name evidence="3" type="ORF">I303_106885</name>
</gene>
<evidence type="ECO:0000313" key="2">
    <source>
        <dbReference type="EMBL" id="OBR81094.1"/>
    </source>
</evidence>
<sequence length="265" mass="28800">MPYIPPGSNQIQPIAIPIERTHQLALDRIPKDLAPDPSNSADASDLSNGNEEGSPNTPRPVENDGMSSAAAAESINKRSPTKEDSIESLSSAIAATSLYSNISTPPLDEYDPEDEEGSKTRNHSSPATSSVISLPEQNDKDDNVKTSRSDSSLRRRVNEVNDVEAEAEAEEEEGKKVAGEDAQQQHSKMEGLTQGSTRTQEQNAFDLYRQGLYAYTHTLWIQAKLSSSRAERRRQSVSVQGSFGAKQSGMEKMAAKKALAKRLNG</sequence>
<accession>A0A1A5ZTF2</accession>
<dbReference type="RefSeq" id="XP_018258936.1">
    <property type="nucleotide sequence ID" value="XM_018411735.1"/>
</dbReference>
<proteinExistence type="predicted"/>
<dbReference type="VEuPathDB" id="FungiDB:I303_08476"/>
<dbReference type="Proteomes" id="UP000078595">
    <property type="component" value="Chromosome 8"/>
</dbReference>
<evidence type="ECO:0000313" key="3">
    <source>
        <dbReference type="EMBL" id="WWC64275.1"/>
    </source>
</evidence>
<evidence type="ECO:0000313" key="4">
    <source>
        <dbReference type="Proteomes" id="UP000078595"/>
    </source>
</evidence>
<organism evidence="2">
    <name type="scientific">Kwoniella dejecticola CBS 10117</name>
    <dbReference type="NCBI Taxonomy" id="1296121"/>
    <lineage>
        <taxon>Eukaryota</taxon>
        <taxon>Fungi</taxon>
        <taxon>Dikarya</taxon>
        <taxon>Basidiomycota</taxon>
        <taxon>Agaricomycotina</taxon>
        <taxon>Tremellomycetes</taxon>
        <taxon>Tremellales</taxon>
        <taxon>Cryptococcaceae</taxon>
        <taxon>Kwoniella</taxon>
    </lineage>
</organism>
<feature type="region of interest" description="Disordered" evidence="1">
    <location>
        <begin position="26"/>
        <end position="198"/>
    </location>
</feature>
<feature type="region of interest" description="Disordered" evidence="1">
    <location>
        <begin position="226"/>
        <end position="265"/>
    </location>
</feature>
<reference evidence="3" key="2">
    <citation type="submission" date="2013-07" db="EMBL/GenBank/DDBJ databases">
        <authorList>
            <consortium name="The Broad Institute Genome Sequencing Platform"/>
            <person name="Cuomo C."/>
            <person name="Litvintseva A."/>
            <person name="Chen Y."/>
            <person name="Heitman J."/>
            <person name="Sun S."/>
            <person name="Springer D."/>
            <person name="Dromer F."/>
            <person name="Young S.K."/>
            <person name="Zeng Q."/>
            <person name="Gargeya S."/>
            <person name="Fitzgerald M."/>
            <person name="Abouelleil A."/>
            <person name="Alvarado L."/>
            <person name="Berlin A.M."/>
            <person name="Chapman S.B."/>
            <person name="Dewar J."/>
            <person name="Goldberg J."/>
            <person name="Griggs A."/>
            <person name="Gujja S."/>
            <person name="Hansen M."/>
            <person name="Howarth C."/>
            <person name="Imamovic A."/>
            <person name="Larimer J."/>
            <person name="McCowan C."/>
            <person name="Murphy C."/>
            <person name="Pearson M."/>
            <person name="Priest M."/>
            <person name="Roberts A."/>
            <person name="Saif S."/>
            <person name="Shea T."/>
            <person name="Sykes S."/>
            <person name="Wortman J."/>
            <person name="Nusbaum C."/>
            <person name="Birren B."/>
        </authorList>
    </citation>
    <scope>NUCLEOTIDE SEQUENCE</scope>
    <source>
        <strain evidence="3">CBS 10117</strain>
    </source>
</reference>
<dbReference type="EMBL" id="CP144537">
    <property type="protein sequence ID" value="WWC64275.1"/>
    <property type="molecule type" value="Genomic_DNA"/>
</dbReference>